<sequence length="88" mass="9651">MREHPSRSRHLVALFRPAEPPSVTAFISGRGQSTAWFPGVCESSFFRHPPPSYSFAVDAQGPTRLSGVVPTTPSPSFAQQKCGRRHSK</sequence>
<feature type="compositionally biased region" description="Polar residues" evidence="1">
    <location>
        <begin position="69"/>
        <end position="79"/>
    </location>
</feature>
<name>A0AAU9LUJ9_9ASTR</name>
<feature type="region of interest" description="Disordered" evidence="1">
    <location>
        <begin position="66"/>
        <end position="88"/>
    </location>
</feature>
<comment type="caution">
    <text evidence="2">The sequence shown here is derived from an EMBL/GenBank/DDBJ whole genome shotgun (WGS) entry which is preliminary data.</text>
</comment>
<reference evidence="2 3" key="1">
    <citation type="submission" date="2022-01" db="EMBL/GenBank/DDBJ databases">
        <authorList>
            <person name="Xiong W."/>
            <person name="Schranz E."/>
        </authorList>
    </citation>
    <scope>NUCLEOTIDE SEQUENCE [LARGE SCALE GENOMIC DNA]</scope>
</reference>
<accession>A0AAU9LUJ9</accession>
<evidence type="ECO:0000313" key="2">
    <source>
        <dbReference type="EMBL" id="CAH1412348.1"/>
    </source>
</evidence>
<dbReference type="EMBL" id="CAKMRJ010000001">
    <property type="protein sequence ID" value="CAH1412348.1"/>
    <property type="molecule type" value="Genomic_DNA"/>
</dbReference>
<keyword evidence="3" id="KW-1185">Reference proteome</keyword>
<organism evidence="2 3">
    <name type="scientific">Lactuca virosa</name>
    <dbReference type="NCBI Taxonomy" id="75947"/>
    <lineage>
        <taxon>Eukaryota</taxon>
        <taxon>Viridiplantae</taxon>
        <taxon>Streptophyta</taxon>
        <taxon>Embryophyta</taxon>
        <taxon>Tracheophyta</taxon>
        <taxon>Spermatophyta</taxon>
        <taxon>Magnoliopsida</taxon>
        <taxon>eudicotyledons</taxon>
        <taxon>Gunneridae</taxon>
        <taxon>Pentapetalae</taxon>
        <taxon>asterids</taxon>
        <taxon>campanulids</taxon>
        <taxon>Asterales</taxon>
        <taxon>Asteraceae</taxon>
        <taxon>Cichorioideae</taxon>
        <taxon>Cichorieae</taxon>
        <taxon>Lactucinae</taxon>
        <taxon>Lactuca</taxon>
    </lineage>
</organism>
<gene>
    <name evidence="2" type="ORF">LVIROSA_LOCUS369</name>
</gene>
<evidence type="ECO:0000313" key="3">
    <source>
        <dbReference type="Proteomes" id="UP001157418"/>
    </source>
</evidence>
<dbReference type="AlphaFoldDB" id="A0AAU9LUJ9"/>
<protein>
    <submittedName>
        <fullName evidence="2">Uncharacterized protein</fullName>
    </submittedName>
</protein>
<dbReference type="Proteomes" id="UP001157418">
    <property type="component" value="Unassembled WGS sequence"/>
</dbReference>
<evidence type="ECO:0000256" key="1">
    <source>
        <dbReference type="SAM" id="MobiDB-lite"/>
    </source>
</evidence>
<proteinExistence type="predicted"/>